<keyword evidence="5" id="KW-1185">Reference proteome</keyword>
<dbReference type="PANTHER" id="PTHR43333:SF1">
    <property type="entry name" value="D-ISOMER SPECIFIC 2-HYDROXYACID DEHYDROGENASE NAD-BINDING DOMAIN-CONTAINING PROTEIN"/>
    <property type="match status" value="1"/>
</dbReference>
<proteinExistence type="predicted"/>
<keyword evidence="1" id="KW-0560">Oxidoreductase</keyword>
<comment type="caution">
    <text evidence="4">The sequence shown here is derived from an EMBL/GenBank/DDBJ whole genome shotgun (WGS) entry which is preliminary data.</text>
</comment>
<dbReference type="CDD" id="cd12163">
    <property type="entry name" value="2-Hacid_dh_5"/>
    <property type="match status" value="1"/>
</dbReference>
<evidence type="ECO:0000313" key="4">
    <source>
        <dbReference type="EMBL" id="SPN99058.1"/>
    </source>
</evidence>
<dbReference type="AlphaFoldDB" id="A0AAE8SS91"/>
<feature type="domain" description="D-isomer specific 2-hydroxyacid dehydrogenase NAD-binding" evidence="3">
    <location>
        <begin position="122"/>
        <end position="191"/>
    </location>
</feature>
<organism evidence="4 5">
    <name type="scientific">Cephalotrichum gorgonifer</name>
    <dbReference type="NCBI Taxonomy" id="2041049"/>
    <lineage>
        <taxon>Eukaryota</taxon>
        <taxon>Fungi</taxon>
        <taxon>Dikarya</taxon>
        <taxon>Ascomycota</taxon>
        <taxon>Pezizomycotina</taxon>
        <taxon>Sordariomycetes</taxon>
        <taxon>Hypocreomycetidae</taxon>
        <taxon>Microascales</taxon>
        <taxon>Microascaceae</taxon>
        <taxon>Cephalotrichum</taxon>
    </lineage>
</organism>
<reference evidence="4" key="1">
    <citation type="submission" date="2018-03" db="EMBL/GenBank/DDBJ databases">
        <authorList>
            <person name="Guldener U."/>
        </authorList>
    </citation>
    <scope>NUCLEOTIDE SEQUENCE</scope>
</reference>
<name>A0AAE8SS91_9PEZI</name>
<evidence type="ECO:0000313" key="5">
    <source>
        <dbReference type="Proteomes" id="UP001187682"/>
    </source>
</evidence>
<keyword evidence="2" id="KW-0520">NAD</keyword>
<dbReference type="Pfam" id="PF02826">
    <property type="entry name" value="2-Hacid_dh_C"/>
    <property type="match status" value="2"/>
</dbReference>
<feature type="domain" description="D-isomer specific 2-hydroxyacid dehydrogenase NAD-binding" evidence="3">
    <location>
        <begin position="223"/>
        <end position="319"/>
    </location>
</feature>
<dbReference type="Gene3D" id="3.40.50.720">
    <property type="entry name" value="NAD(P)-binding Rossmann-like Domain"/>
    <property type="match status" value="2"/>
</dbReference>
<dbReference type="SUPFAM" id="SSF52283">
    <property type="entry name" value="Formate/glycerate dehydrogenase catalytic domain-like"/>
    <property type="match status" value="1"/>
</dbReference>
<dbReference type="InterPro" id="IPR036291">
    <property type="entry name" value="NAD(P)-bd_dom_sf"/>
</dbReference>
<accession>A0AAE8SS91</accession>
<dbReference type="PROSITE" id="PS00065">
    <property type="entry name" value="D_2_HYDROXYACID_DH_1"/>
    <property type="match status" value="1"/>
</dbReference>
<evidence type="ECO:0000256" key="2">
    <source>
        <dbReference type="ARBA" id="ARBA00023027"/>
    </source>
</evidence>
<dbReference type="GO" id="GO:0016491">
    <property type="term" value="F:oxidoreductase activity"/>
    <property type="evidence" value="ECO:0007669"/>
    <property type="project" value="UniProtKB-KW"/>
</dbReference>
<dbReference type="InterPro" id="IPR029752">
    <property type="entry name" value="D-isomer_DH_CS1"/>
</dbReference>
<dbReference type="EMBL" id="ONZQ02000002">
    <property type="protein sequence ID" value="SPN99058.1"/>
    <property type="molecule type" value="Genomic_DNA"/>
</dbReference>
<sequence>MRVSAPQEERLLVLLPDQPREDLLQQIRDLYPHVTVKAYQVEWGVFKVPDKVPAAEVAAATILLSGTALPLPEEAPNLKFVQLQSAGANHVLNHPLFKDTDVKFCTANGVHGPQISEWVITTFLAFQHHIPKYLDLQREGKWNRLRDPVEDAVNRRVGILGYGSIGRQVARVSKAMGMDVHAYTLHPRSTPESRRDNGYYPPGLGDPEGTFPSKWFSGGSTADLHAFLSSGLDLVVICLPLTPRTHHLISAPELKVMAEKRTFVSNIARGPVVNTDDLINALEDGTIRGAALDVTDPEPLPEGHALWSAKNLIVTPHISGASVTYVDRVFEILSLNIGRLSEGTGLANEVSRKDGY</sequence>
<dbReference type="Proteomes" id="UP001187682">
    <property type="component" value="Unassembled WGS sequence"/>
</dbReference>
<dbReference type="InterPro" id="IPR006140">
    <property type="entry name" value="D-isomer_DH_NAD-bd"/>
</dbReference>
<protein>
    <submittedName>
        <fullName evidence="4">Related to glycerate dehydrogenase</fullName>
    </submittedName>
</protein>
<gene>
    <name evidence="4" type="ORF">DNG_02097</name>
</gene>
<dbReference type="SUPFAM" id="SSF51735">
    <property type="entry name" value="NAD(P)-binding Rossmann-fold domains"/>
    <property type="match status" value="1"/>
</dbReference>
<evidence type="ECO:0000256" key="1">
    <source>
        <dbReference type="ARBA" id="ARBA00023002"/>
    </source>
</evidence>
<evidence type="ECO:0000259" key="3">
    <source>
        <dbReference type="Pfam" id="PF02826"/>
    </source>
</evidence>
<dbReference type="PANTHER" id="PTHR43333">
    <property type="entry name" value="2-HACID_DH_C DOMAIN-CONTAINING PROTEIN"/>
    <property type="match status" value="1"/>
</dbReference>
<dbReference type="GO" id="GO:0051287">
    <property type="term" value="F:NAD binding"/>
    <property type="evidence" value="ECO:0007669"/>
    <property type="project" value="InterPro"/>
</dbReference>